<dbReference type="PANTHER" id="PTHR43289">
    <property type="entry name" value="MITOGEN-ACTIVATED PROTEIN KINASE KINASE KINASE 20-RELATED"/>
    <property type="match status" value="1"/>
</dbReference>
<name>A0ABS6IKG4_9HYPH</name>
<feature type="region of interest" description="Disordered" evidence="6">
    <location>
        <begin position="453"/>
        <end position="472"/>
    </location>
</feature>
<dbReference type="InterPro" id="IPR000719">
    <property type="entry name" value="Prot_kinase_dom"/>
</dbReference>
<keyword evidence="7" id="KW-1133">Transmembrane helix</keyword>
<gene>
    <name evidence="9" type="ORF">KQ910_15065</name>
</gene>
<protein>
    <submittedName>
        <fullName evidence="9">Protein kinase</fullName>
    </submittedName>
</protein>
<dbReference type="EMBL" id="JAHOPB010000001">
    <property type="protein sequence ID" value="MBU8875093.1"/>
    <property type="molecule type" value="Genomic_DNA"/>
</dbReference>
<dbReference type="Pfam" id="PF00069">
    <property type="entry name" value="Pkinase"/>
    <property type="match status" value="1"/>
</dbReference>
<evidence type="ECO:0000256" key="5">
    <source>
        <dbReference type="PROSITE-ProRule" id="PRU10141"/>
    </source>
</evidence>
<evidence type="ECO:0000313" key="10">
    <source>
        <dbReference type="Proteomes" id="UP000727907"/>
    </source>
</evidence>
<dbReference type="RefSeq" id="WP_216961766.1">
    <property type="nucleotide sequence ID" value="NZ_JAHOPB010000001.1"/>
</dbReference>
<evidence type="ECO:0000256" key="2">
    <source>
        <dbReference type="ARBA" id="ARBA00022741"/>
    </source>
</evidence>
<feature type="binding site" evidence="5">
    <location>
        <position position="60"/>
    </location>
    <ligand>
        <name>ATP</name>
        <dbReference type="ChEBI" id="CHEBI:30616"/>
    </ligand>
</feature>
<evidence type="ECO:0000313" key="9">
    <source>
        <dbReference type="EMBL" id="MBU8875093.1"/>
    </source>
</evidence>
<feature type="domain" description="Protein kinase" evidence="8">
    <location>
        <begin position="31"/>
        <end position="300"/>
    </location>
</feature>
<accession>A0ABS6IKG4</accession>
<feature type="compositionally biased region" description="Basic and acidic residues" evidence="6">
    <location>
        <begin position="391"/>
        <end position="448"/>
    </location>
</feature>
<dbReference type="PROSITE" id="PS00107">
    <property type="entry name" value="PROTEIN_KINASE_ATP"/>
    <property type="match status" value="1"/>
</dbReference>
<comment type="caution">
    <text evidence="9">The sequence shown here is derived from an EMBL/GenBank/DDBJ whole genome shotgun (WGS) entry which is preliminary data.</text>
</comment>
<dbReference type="InterPro" id="IPR008271">
    <property type="entry name" value="Ser/Thr_kinase_AS"/>
</dbReference>
<reference evidence="9 10" key="1">
    <citation type="submission" date="2021-06" db="EMBL/GenBank/DDBJ databases">
        <authorList>
            <person name="Lee D.H."/>
        </authorList>
    </citation>
    <scope>NUCLEOTIDE SEQUENCE [LARGE SCALE GENOMIC DNA]</scope>
    <source>
        <strain evidence="9 10">MMS21-HV4-11</strain>
    </source>
</reference>
<feature type="transmembrane region" description="Helical" evidence="7">
    <location>
        <begin position="349"/>
        <end position="370"/>
    </location>
</feature>
<evidence type="ECO:0000256" key="1">
    <source>
        <dbReference type="ARBA" id="ARBA00022679"/>
    </source>
</evidence>
<dbReference type="Proteomes" id="UP000727907">
    <property type="component" value="Unassembled WGS sequence"/>
</dbReference>
<keyword evidence="2 5" id="KW-0547">Nucleotide-binding</keyword>
<evidence type="ECO:0000256" key="3">
    <source>
        <dbReference type="ARBA" id="ARBA00022777"/>
    </source>
</evidence>
<keyword evidence="7" id="KW-0472">Membrane</keyword>
<organism evidence="9 10">
    <name type="scientific">Reyranella humidisoli</name>
    <dbReference type="NCBI Taxonomy" id="2849149"/>
    <lineage>
        <taxon>Bacteria</taxon>
        <taxon>Pseudomonadati</taxon>
        <taxon>Pseudomonadota</taxon>
        <taxon>Alphaproteobacteria</taxon>
        <taxon>Hyphomicrobiales</taxon>
        <taxon>Reyranellaceae</taxon>
        <taxon>Reyranella</taxon>
    </lineage>
</organism>
<keyword evidence="1" id="KW-0808">Transferase</keyword>
<dbReference type="CDD" id="cd14014">
    <property type="entry name" value="STKc_PknB_like"/>
    <property type="match status" value="1"/>
</dbReference>
<evidence type="ECO:0000256" key="6">
    <source>
        <dbReference type="SAM" id="MobiDB-lite"/>
    </source>
</evidence>
<proteinExistence type="predicted"/>
<feature type="region of interest" description="Disordered" evidence="6">
    <location>
        <begin position="382"/>
        <end position="448"/>
    </location>
</feature>
<dbReference type="SMART" id="SM00220">
    <property type="entry name" value="S_TKc"/>
    <property type="match status" value="1"/>
</dbReference>
<keyword evidence="3 9" id="KW-0418">Kinase</keyword>
<dbReference type="InterPro" id="IPR017441">
    <property type="entry name" value="Protein_kinase_ATP_BS"/>
</dbReference>
<sequence length="628" mass="67645">MNEPTTIAGATPPEPEVDYVSLKAGQTIGRYEIVSVLGQGGFGITYRARDVQLGREVAIKEYLPSALAVRQDGSTVLPRTTKMADDFGWGRDRFVTEGRTLASLHRVPAIVQVFDFLEANGTAYIVMELLSGATLEDRINNGGRLKPEEVDRILWPLLDGLEQVHAAGFLHRDIKPANILLDAAGNPTLIDFGASRAAMVGRTAAMTAIFTPGYAAAEQMTSAKQGPWTDIYGLSATIYHAIAGKAPPNAFDRMLDDCYEPLARIASPGFSPGLLAGIDAGLTVAARDRPQSIAGWRPILGMTSAPEPGATMVMGKADDPPAGRVSVLGPATPPVAADAPLPPPTKSKAGLWAGIAVVLLLALGGGGYYAMATRGPDPEMVKARAAAESAEEARRQAAEEADKLRAEKAEQDAKAKAEQEARAKANLEAKQKADAEAARRQFEEDTRRKVENEIAEKKRADEEAQRQAAEEAAARQKAIEDARKATEFVAGNFDHFGKTLMLIGLKDRSGEIRLQGVDSVDDPALHKLAADALATQPRNLRCRQTDRLTDGTPLYRCLITRRTAKDGLADIPDSDRDDLALVLVRTGLLLASCDAPRSYADAEDEARGSKQYLWSRVTVPDYKRRCTR</sequence>
<keyword evidence="7" id="KW-0812">Transmembrane</keyword>
<evidence type="ECO:0000259" key="8">
    <source>
        <dbReference type="PROSITE" id="PS50011"/>
    </source>
</evidence>
<dbReference type="PROSITE" id="PS50011">
    <property type="entry name" value="PROTEIN_KINASE_DOM"/>
    <property type="match status" value="1"/>
</dbReference>
<evidence type="ECO:0000256" key="7">
    <source>
        <dbReference type="SAM" id="Phobius"/>
    </source>
</evidence>
<evidence type="ECO:0000256" key="4">
    <source>
        <dbReference type="ARBA" id="ARBA00022840"/>
    </source>
</evidence>
<dbReference type="GO" id="GO:0016301">
    <property type="term" value="F:kinase activity"/>
    <property type="evidence" value="ECO:0007669"/>
    <property type="project" value="UniProtKB-KW"/>
</dbReference>
<dbReference type="PANTHER" id="PTHR43289:SF34">
    <property type="entry name" value="SERINE_THREONINE-PROTEIN KINASE YBDM-RELATED"/>
    <property type="match status" value="1"/>
</dbReference>
<keyword evidence="4 5" id="KW-0067">ATP-binding</keyword>
<keyword evidence="10" id="KW-1185">Reference proteome</keyword>
<dbReference type="PROSITE" id="PS00108">
    <property type="entry name" value="PROTEIN_KINASE_ST"/>
    <property type="match status" value="1"/>
</dbReference>